<sequence length="122" mass="12929">MLDSAGPVARSNVARAPPLPLPTVSPRTDQSHGARGGPPGPHPAPVALLATRTRPSSVLTARPSRCPRRPLAGVRVVTAASANAGARQLRRGGARGGDARRGDAARRRQWRRRRWSVREEGG</sequence>
<dbReference type="AlphaFoldDB" id="A0A833YJ70"/>
<evidence type="ECO:0000313" key="2">
    <source>
        <dbReference type="EMBL" id="KAF6078057.1"/>
    </source>
</evidence>
<reference evidence="2 3" key="1">
    <citation type="journal article" date="2020" name="Nature">
        <title>Six reference-quality genomes reveal evolution of bat adaptations.</title>
        <authorList>
            <person name="Jebb D."/>
            <person name="Huang Z."/>
            <person name="Pippel M."/>
            <person name="Hughes G.M."/>
            <person name="Lavrichenko K."/>
            <person name="Devanna P."/>
            <person name="Winkler S."/>
            <person name="Jermiin L.S."/>
            <person name="Skirmuntt E.C."/>
            <person name="Katzourakis A."/>
            <person name="Burkitt-Gray L."/>
            <person name="Ray D.A."/>
            <person name="Sullivan K.A.M."/>
            <person name="Roscito J.G."/>
            <person name="Kirilenko B.M."/>
            <person name="Davalos L.M."/>
            <person name="Corthals A.P."/>
            <person name="Power M.L."/>
            <person name="Jones G."/>
            <person name="Ransome R.D."/>
            <person name="Dechmann D.K.N."/>
            <person name="Locatelli A.G."/>
            <person name="Puechmaille S.J."/>
            <person name="Fedrigo O."/>
            <person name="Jarvis E.D."/>
            <person name="Hiller M."/>
            <person name="Vernes S.C."/>
            <person name="Myers E.W."/>
            <person name="Teeling E.C."/>
        </authorList>
    </citation>
    <scope>NUCLEOTIDE SEQUENCE [LARGE SCALE GENOMIC DNA]</scope>
    <source>
        <strain evidence="2">Bat1K_MPI-CBG_1</strain>
    </source>
</reference>
<dbReference type="Proteomes" id="UP000664940">
    <property type="component" value="Unassembled WGS sequence"/>
</dbReference>
<feature type="region of interest" description="Disordered" evidence="1">
    <location>
        <begin position="1"/>
        <end position="47"/>
    </location>
</feature>
<evidence type="ECO:0000256" key="1">
    <source>
        <dbReference type="SAM" id="MobiDB-lite"/>
    </source>
</evidence>
<evidence type="ECO:0000313" key="3">
    <source>
        <dbReference type="Proteomes" id="UP000664940"/>
    </source>
</evidence>
<comment type="caution">
    <text evidence="2">The sequence shown here is derived from an EMBL/GenBank/DDBJ whole genome shotgun (WGS) entry which is preliminary data.</text>
</comment>
<gene>
    <name evidence="2" type="ORF">HJG60_008991</name>
</gene>
<protein>
    <submittedName>
        <fullName evidence="2">Uncharacterized protein</fullName>
    </submittedName>
</protein>
<feature type="region of interest" description="Disordered" evidence="1">
    <location>
        <begin position="85"/>
        <end position="122"/>
    </location>
</feature>
<name>A0A833YJ70_9CHIR</name>
<organism evidence="2 3">
    <name type="scientific">Phyllostomus discolor</name>
    <name type="common">pale spear-nosed bat</name>
    <dbReference type="NCBI Taxonomy" id="89673"/>
    <lineage>
        <taxon>Eukaryota</taxon>
        <taxon>Metazoa</taxon>
        <taxon>Chordata</taxon>
        <taxon>Craniata</taxon>
        <taxon>Vertebrata</taxon>
        <taxon>Euteleostomi</taxon>
        <taxon>Mammalia</taxon>
        <taxon>Eutheria</taxon>
        <taxon>Laurasiatheria</taxon>
        <taxon>Chiroptera</taxon>
        <taxon>Yangochiroptera</taxon>
        <taxon>Phyllostomidae</taxon>
        <taxon>Phyllostominae</taxon>
        <taxon>Phyllostomus</taxon>
    </lineage>
</organism>
<feature type="compositionally biased region" description="Basic and acidic residues" evidence="1">
    <location>
        <begin position="97"/>
        <end position="106"/>
    </location>
</feature>
<proteinExistence type="predicted"/>
<accession>A0A833YJ70</accession>
<dbReference type="EMBL" id="JABVXQ010000014">
    <property type="protein sequence ID" value="KAF6078057.1"/>
    <property type="molecule type" value="Genomic_DNA"/>
</dbReference>